<comment type="caution">
    <text evidence="2">The sequence shown here is derived from an EMBL/GenBank/DDBJ whole genome shotgun (WGS) entry which is preliminary data.</text>
</comment>
<evidence type="ECO:0000313" key="2">
    <source>
        <dbReference type="EMBL" id="KKL74070.1"/>
    </source>
</evidence>
<dbReference type="AlphaFoldDB" id="A0A0F9GXH4"/>
<keyword evidence="1" id="KW-1133">Transmembrane helix</keyword>
<organism evidence="2">
    <name type="scientific">marine sediment metagenome</name>
    <dbReference type="NCBI Taxonomy" id="412755"/>
    <lineage>
        <taxon>unclassified sequences</taxon>
        <taxon>metagenomes</taxon>
        <taxon>ecological metagenomes</taxon>
    </lineage>
</organism>
<keyword evidence="1" id="KW-0812">Transmembrane</keyword>
<accession>A0A0F9GXH4</accession>
<proteinExistence type="predicted"/>
<dbReference type="EMBL" id="LAZR01024766">
    <property type="protein sequence ID" value="KKL74070.1"/>
    <property type="molecule type" value="Genomic_DNA"/>
</dbReference>
<name>A0A0F9GXH4_9ZZZZ</name>
<protein>
    <submittedName>
        <fullName evidence="2">Uncharacterized protein</fullName>
    </submittedName>
</protein>
<sequence>MNNKKQKQKNVKKSKRPIYIIFISILIALVIFIFFLPAFFSTKAGTNYLISKIEKKSNAKVEIESFHLTW</sequence>
<feature type="transmembrane region" description="Helical" evidence="1">
    <location>
        <begin position="20"/>
        <end position="40"/>
    </location>
</feature>
<reference evidence="2" key="1">
    <citation type="journal article" date="2015" name="Nature">
        <title>Complex archaea that bridge the gap between prokaryotes and eukaryotes.</title>
        <authorList>
            <person name="Spang A."/>
            <person name="Saw J.H."/>
            <person name="Jorgensen S.L."/>
            <person name="Zaremba-Niedzwiedzka K."/>
            <person name="Martijn J."/>
            <person name="Lind A.E."/>
            <person name="van Eijk R."/>
            <person name="Schleper C."/>
            <person name="Guy L."/>
            <person name="Ettema T.J."/>
        </authorList>
    </citation>
    <scope>NUCLEOTIDE SEQUENCE</scope>
</reference>
<gene>
    <name evidence="2" type="ORF">LCGC14_2068560</name>
</gene>
<feature type="non-terminal residue" evidence="2">
    <location>
        <position position="70"/>
    </location>
</feature>
<evidence type="ECO:0000256" key="1">
    <source>
        <dbReference type="SAM" id="Phobius"/>
    </source>
</evidence>
<keyword evidence="1" id="KW-0472">Membrane</keyword>